<evidence type="ECO:0000313" key="2">
    <source>
        <dbReference type="Proteomes" id="UP000185678"/>
    </source>
</evidence>
<name>A0A1N7KFK7_9PROT</name>
<dbReference type="Proteomes" id="UP000185678">
    <property type="component" value="Unassembled WGS sequence"/>
</dbReference>
<dbReference type="STRING" id="80876.SAMN05421779_102753"/>
<dbReference type="EMBL" id="FTOA01000002">
    <property type="protein sequence ID" value="SIS60372.1"/>
    <property type="molecule type" value="Genomic_DNA"/>
</dbReference>
<dbReference type="InterPro" id="IPR003713">
    <property type="entry name" value="FliS"/>
</dbReference>
<accession>A0A1N7KFK7</accession>
<protein>
    <submittedName>
        <fullName evidence="1">Protein FliS</fullName>
    </submittedName>
</protein>
<reference evidence="1 2" key="1">
    <citation type="submission" date="2017-01" db="EMBL/GenBank/DDBJ databases">
        <authorList>
            <person name="Mah S.A."/>
            <person name="Swanson W.J."/>
            <person name="Moy G.W."/>
            <person name="Vacquier V.D."/>
        </authorList>
    </citation>
    <scope>NUCLEOTIDE SEQUENCE [LARGE SCALE GENOMIC DNA]</scope>
    <source>
        <strain evidence="1 2">DSM 11589</strain>
    </source>
</reference>
<organism evidence="1 2">
    <name type="scientific">Insolitispirillum peregrinum</name>
    <dbReference type="NCBI Taxonomy" id="80876"/>
    <lineage>
        <taxon>Bacteria</taxon>
        <taxon>Pseudomonadati</taxon>
        <taxon>Pseudomonadota</taxon>
        <taxon>Alphaproteobacteria</taxon>
        <taxon>Rhodospirillales</taxon>
        <taxon>Novispirillaceae</taxon>
        <taxon>Insolitispirillum</taxon>
    </lineage>
</organism>
<dbReference type="Pfam" id="PF02561">
    <property type="entry name" value="FliS"/>
    <property type="match status" value="1"/>
</dbReference>
<dbReference type="SUPFAM" id="SSF101116">
    <property type="entry name" value="Flagellar export chaperone FliS"/>
    <property type="match status" value="1"/>
</dbReference>
<keyword evidence="2" id="KW-1185">Reference proteome</keyword>
<dbReference type="InterPro" id="IPR036584">
    <property type="entry name" value="FliS_sf"/>
</dbReference>
<dbReference type="GO" id="GO:0044780">
    <property type="term" value="P:bacterial-type flagellum assembly"/>
    <property type="evidence" value="ECO:0007669"/>
    <property type="project" value="InterPro"/>
</dbReference>
<evidence type="ECO:0000313" key="1">
    <source>
        <dbReference type="EMBL" id="SIS60372.1"/>
    </source>
</evidence>
<gene>
    <name evidence="1" type="ORF">SAMN05421779_102753</name>
</gene>
<sequence>MHQTMTNKRISGAYGAMAQRGVGAYQSSGGGVPPHMIQAVRMLDGLVEQIGRAHTCDVQKQYEAEYRAVELATLILSGLLSMIDSRQGTVGANLEKTYRSLMKALVGVCAMPGSQGQYLRLYDAALELRNAWASICNLPMMPMPEAFAAELASNPPVSGRDRRGAAAAE</sequence>
<dbReference type="AlphaFoldDB" id="A0A1N7KFK7"/>
<proteinExistence type="predicted"/>
<dbReference type="Gene3D" id="1.20.120.340">
    <property type="entry name" value="Flagellar protein FliS"/>
    <property type="match status" value="1"/>
</dbReference>